<dbReference type="GO" id="GO:0004993">
    <property type="term" value="F:G protein-coupled serotonin receptor activity"/>
    <property type="evidence" value="ECO:0007669"/>
    <property type="project" value="TreeGrafter"/>
</dbReference>
<dbReference type="PRINTS" id="PR00237">
    <property type="entry name" value="GPCRRHODOPSN"/>
</dbReference>
<proteinExistence type="inferred from homology"/>
<dbReference type="AlphaFoldDB" id="A0A915Q668"/>
<evidence type="ECO:0000256" key="8">
    <source>
        <dbReference type="ARBA" id="ARBA00023224"/>
    </source>
</evidence>
<dbReference type="GO" id="GO:0007187">
    <property type="term" value="P:G protein-coupled receptor signaling pathway, coupled to cyclic nucleotide second messenger"/>
    <property type="evidence" value="ECO:0007669"/>
    <property type="project" value="TreeGrafter"/>
</dbReference>
<evidence type="ECO:0000256" key="2">
    <source>
        <dbReference type="ARBA" id="ARBA00022475"/>
    </source>
</evidence>
<dbReference type="Proteomes" id="UP000887581">
    <property type="component" value="Unplaced"/>
</dbReference>
<comment type="subcellular location">
    <subcellularLocation>
        <location evidence="1">Cell membrane</location>
        <topology evidence="1">Multi-pass membrane protein</topology>
    </subcellularLocation>
</comment>
<name>A0A915Q668_9BILA</name>
<keyword evidence="7 9" id="KW-0675">Receptor</keyword>
<evidence type="ECO:0000256" key="5">
    <source>
        <dbReference type="ARBA" id="ARBA00023040"/>
    </source>
</evidence>
<evidence type="ECO:0000313" key="12">
    <source>
        <dbReference type="Proteomes" id="UP000887581"/>
    </source>
</evidence>
<evidence type="ECO:0000256" key="1">
    <source>
        <dbReference type="ARBA" id="ARBA00004651"/>
    </source>
</evidence>
<organism evidence="12 13">
    <name type="scientific">Setaria digitata</name>
    <dbReference type="NCBI Taxonomy" id="48799"/>
    <lineage>
        <taxon>Eukaryota</taxon>
        <taxon>Metazoa</taxon>
        <taxon>Ecdysozoa</taxon>
        <taxon>Nematoda</taxon>
        <taxon>Chromadorea</taxon>
        <taxon>Rhabditida</taxon>
        <taxon>Spirurina</taxon>
        <taxon>Spiruromorpha</taxon>
        <taxon>Filarioidea</taxon>
        <taxon>Setariidae</taxon>
        <taxon>Setaria</taxon>
    </lineage>
</organism>
<evidence type="ECO:0000256" key="6">
    <source>
        <dbReference type="ARBA" id="ARBA00023136"/>
    </source>
</evidence>
<evidence type="ECO:0000256" key="10">
    <source>
        <dbReference type="SAM" id="Phobius"/>
    </source>
</evidence>
<dbReference type="GO" id="GO:0045202">
    <property type="term" value="C:synapse"/>
    <property type="evidence" value="ECO:0007669"/>
    <property type="project" value="TreeGrafter"/>
</dbReference>
<evidence type="ECO:0000259" key="11">
    <source>
        <dbReference type="PROSITE" id="PS50262"/>
    </source>
</evidence>
<dbReference type="GO" id="GO:0030425">
    <property type="term" value="C:dendrite"/>
    <property type="evidence" value="ECO:0007669"/>
    <property type="project" value="TreeGrafter"/>
</dbReference>
<feature type="transmembrane region" description="Helical" evidence="10">
    <location>
        <begin position="108"/>
        <end position="130"/>
    </location>
</feature>
<dbReference type="GO" id="GO:0007197">
    <property type="term" value="P:adenylate cyclase-inhibiting G protein-coupled acetylcholine receptor signaling pathway"/>
    <property type="evidence" value="ECO:0007669"/>
    <property type="project" value="TreeGrafter"/>
</dbReference>
<comment type="similarity">
    <text evidence="9">Belongs to the G-protein coupled receptor 1 family.</text>
</comment>
<keyword evidence="12" id="KW-1185">Reference proteome</keyword>
<keyword evidence="3 9" id="KW-0812">Transmembrane</keyword>
<dbReference type="Gene3D" id="1.20.1070.10">
    <property type="entry name" value="Rhodopsin 7-helix transmembrane proteins"/>
    <property type="match status" value="1"/>
</dbReference>
<dbReference type="SUPFAM" id="SSF81321">
    <property type="entry name" value="Family A G protein-coupled receptor-like"/>
    <property type="match status" value="1"/>
</dbReference>
<dbReference type="PROSITE" id="PS50262">
    <property type="entry name" value="G_PROTEIN_RECEP_F1_2"/>
    <property type="match status" value="1"/>
</dbReference>
<keyword evidence="2" id="KW-1003">Cell membrane</keyword>
<dbReference type="Pfam" id="PF00001">
    <property type="entry name" value="7tm_1"/>
    <property type="match status" value="1"/>
</dbReference>
<dbReference type="WBParaSite" id="sdigi.contig681.g9472.t1">
    <property type="protein sequence ID" value="sdigi.contig681.g9472.t1"/>
    <property type="gene ID" value="sdigi.contig681.g9472"/>
</dbReference>
<feature type="transmembrane region" description="Helical" evidence="10">
    <location>
        <begin position="28"/>
        <end position="47"/>
    </location>
</feature>
<keyword evidence="8 9" id="KW-0807">Transducer</keyword>
<protein>
    <submittedName>
        <fullName evidence="13">G-protein coupled receptors family 1 profile domain-containing protein</fullName>
    </submittedName>
</protein>
<keyword evidence="6 10" id="KW-0472">Membrane</keyword>
<evidence type="ECO:0000256" key="9">
    <source>
        <dbReference type="RuleBase" id="RU000688"/>
    </source>
</evidence>
<dbReference type="PANTHER" id="PTHR24247">
    <property type="entry name" value="5-HYDROXYTRYPTAMINE RECEPTOR"/>
    <property type="match status" value="1"/>
</dbReference>
<dbReference type="GO" id="GO:0005886">
    <property type="term" value="C:plasma membrane"/>
    <property type="evidence" value="ECO:0007669"/>
    <property type="project" value="UniProtKB-SubCell"/>
</dbReference>
<evidence type="ECO:0000256" key="3">
    <source>
        <dbReference type="ARBA" id="ARBA00022692"/>
    </source>
</evidence>
<evidence type="ECO:0000256" key="4">
    <source>
        <dbReference type="ARBA" id="ARBA00022989"/>
    </source>
</evidence>
<sequence length="321" mass="36495">METIFGNALVIAAYKLERSISKQISNRYIVSLAISDLIIGIEGYPLFTLYVLNGDRWPLGWIACETWLFLDYTLCLVSILTVLLITADRYLSVCHTASYIKWQSPTKAQITIICSWLIPALIFGFMIYGWSLLSNTPTSIFHYWRFVNGECTAPFLTNPYVNMSMYVVYYWTTLIAMLILYKGIHKVTKKLEKRAGARERRQLALLFSQRLGTQVGVKLLLSQSYNRNDDIAMENVRIVENVTKDRDYRTFRTDVTDDNERCEHGDGDRDVLDTATNDDSACITTHLNVPIMTKDSGVPDFTLATSLNHASGQTNQVVLHG</sequence>
<reference evidence="13" key="1">
    <citation type="submission" date="2022-11" db="UniProtKB">
        <authorList>
            <consortium name="WormBaseParasite"/>
        </authorList>
    </citation>
    <scope>IDENTIFICATION</scope>
</reference>
<feature type="transmembrane region" description="Helical" evidence="10">
    <location>
        <begin position="166"/>
        <end position="184"/>
    </location>
</feature>
<keyword evidence="4 10" id="KW-1133">Transmembrane helix</keyword>
<feature type="transmembrane region" description="Helical" evidence="10">
    <location>
        <begin position="67"/>
        <end position="87"/>
    </location>
</feature>
<dbReference type="PROSITE" id="PS00237">
    <property type="entry name" value="G_PROTEIN_RECEP_F1_1"/>
    <property type="match status" value="1"/>
</dbReference>
<accession>A0A915Q668</accession>
<dbReference type="InterPro" id="IPR000276">
    <property type="entry name" value="GPCR_Rhodpsn"/>
</dbReference>
<keyword evidence="5 9" id="KW-0297">G-protein coupled receptor</keyword>
<dbReference type="PANTHER" id="PTHR24247:SF184">
    <property type="entry name" value="MUSCARINIC ACETYLCHOLINE RECEPTOR GAR-1-RELATED"/>
    <property type="match status" value="1"/>
</dbReference>
<evidence type="ECO:0000313" key="13">
    <source>
        <dbReference type="WBParaSite" id="sdigi.contig681.g9472.t1"/>
    </source>
</evidence>
<dbReference type="GO" id="GO:0016907">
    <property type="term" value="F:G protein-coupled acetylcholine receptor activity"/>
    <property type="evidence" value="ECO:0007669"/>
    <property type="project" value="TreeGrafter"/>
</dbReference>
<evidence type="ECO:0000256" key="7">
    <source>
        <dbReference type="ARBA" id="ARBA00023170"/>
    </source>
</evidence>
<dbReference type="InterPro" id="IPR017452">
    <property type="entry name" value="GPCR_Rhodpsn_7TM"/>
</dbReference>
<feature type="domain" description="G-protein coupled receptors family 1 profile" evidence="11">
    <location>
        <begin position="6"/>
        <end position="207"/>
    </location>
</feature>